<protein>
    <submittedName>
        <fullName evidence="2">Uncharacterized protein</fullName>
    </submittedName>
</protein>
<evidence type="ECO:0000256" key="1">
    <source>
        <dbReference type="SAM" id="MobiDB-lite"/>
    </source>
</evidence>
<evidence type="ECO:0000313" key="3">
    <source>
        <dbReference type="Proteomes" id="UP000821837"/>
    </source>
</evidence>
<evidence type="ECO:0000313" key="2">
    <source>
        <dbReference type="EMBL" id="KAH7943390.1"/>
    </source>
</evidence>
<reference evidence="2" key="1">
    <citation type="journal article" date="2020" name="Cell">
        <title>Large-Scale Comparative Analyses of Tick Genomes Elucidate Their Genetic Diversity and Vector Capacities.</title>
        <authorList>
            <consortium name="Tick Genome and Microbiome Consortium (TIGMIC)"/>
            <person name="Jia N."/>
            <person name="Wang J."/>
            <person name="Shi W."/>
            <person name="Du L."/>
            <person name="Sun Y."/>
            <person name="Zhan W."/>
            <person name="Jiang J.F."/>
            <person name="Wang Q."/>
            <person name="Zhang B."/>
            <person name="Ji P."/>
            <person name="Bell-Sakyi L."/>
            <person name="Cui X.M."/>
            <person name="Yuan T.T."/>
            <person name="Jiang B.G."/>
            <person name="Yang W.F."/>
            <person name="Lam T.T."/>
            <person name="Chang Q.C."/>
            <person name="Ding S.J."/>
            <person name="Wang X.J."/>
            <person name="Zhu J.G."/>
            <person name="Ruan X.D."/>
            <person name="Zhao L."/>
            <person name="Wei J.T."/>
            <person name="Ye R.Z."/>
            <person name="Que T.C."/>
            <person name="Du C.H."/>
            <person name="Zhou Y.H."/>
            <person name="Cheng J.X."/>
            <person name="Dai P.F."/>
            <person name="Guo W.B."/>
            <person name="Han X.H."/>
            <person name="Huang E.J."/>
            <person name="Li L.F."/>
            <person name="Wei W."/>
            <person name="Gao Y.C."/>
            <person name="Liu J.Z."/>
            <person name="Shao H.Z."/>
            <person name="Wang X."/>
            <person name="Wang C.C."/>
            <person name="Yang T.C."/>
            <person name="Huo Q.B."/>
            <person name="Li W."/>
            <person name="Chen H.Y."/>
            <person name="Chen S.E."/>
            <person name="Zhou L.G."/>
            <person name="Ni X.B."/>
            <person name="Tian J.H."/>
            <person name="Sheng Y."/>
            <person name="Liu T."/>
            <person name="Pan Y.S."/>
            <person name="Xia L.Y."/>
            <person name="Li J."/>
            <person name="Zhao F."/>
            <person name="Cao W.C."/>
        </authorList>
    </citation>
    <scope>NUCLEOTIDE SEQUENCE</scope>
    <source>
        <strain evidence="2">Rsan-2018</strain>
    </source>
</reference>
<keyword evidence="3" id="KW-1185">Reference proteome</keyword>
<feature type="compositionally biased region" description="Basic and acidic residues" evidence="1">
    <location>
        <begin position="143"/>
        <end position="166"/>
    </location>
</feature>
<accession>A0A9D4SQG3</accession>
<proteinExistence type="predicted"/>
<feature type="region of interest" description="Disordered" evidence="1">
    <location>
        <begin position="141"/>
        <end position="187"/>
    </location>
</feature>
<dbReference type="AlphaFoldDB" id="A0A9D4SQG3"/>
<sequence>MQKAVMATYKHITSTDVCSDHSLCPAGADSWCHHNVAKAKGDPEPRHRYNLPKEVAEAMLPVYTRLSEKALLQRCQQGKTQNSNESLHSVIWSLASKEQHASLFAVEAAAAEAVLRFNTGNLNASAAILQQLDINISSSASLKAREKDRRRTASSNKKREASENVRKLAKRRNKDGMHPDYGPGAFS</sequence>
<gene>
    <name evidence="2" type="ORF">HPB52_007793</name>
</gene>
<organism evidence="2 3">
    <name type="scientific">Rhipicephalus sanguineus</name>
    <name type="common">Brown dog tick</name>
    <name type="synonym">Ixodes sanguineus</name>
    <dbReference type="NCBI Taxonomy" id="34632"/>
    <lineage>
        <taxon>Eukaryota</taxon>
        <taxon>Metazoa</taxon>
        <taxon>Ecdysozoa</taxon>
        <taxon>Arthropoda</taxon>
        <taxon>Chelicerata</taxon>
        <taxon>Arachnida</taxon>
        <taxon>Acari</taxon>
        <taxon>Parasitiformes</taxon>
        <taxon>Ixodida</taxon>
        <taxon>Ixodoidea</taxon>
        <taxon>Ixodidae</taxon>
        <taxon>Rhipicephalinae</taxon>
        <taxon>Rhipicephalus</taxon>
        <taxon>Rhipicephalus</taxon>
    </lineage>
</organism>
<reference evidence="2" key="2">
    <citation type="submission" date="2021-09" db="EMBL/GenBank/DDBJ databases">
        <authorList>
            <person name="Jia N."/>
            <person name="Wang J."/>
            <person name="Shi W."/>
            <person name="Du L."/>
            <person name="Sun Y."/>
            <person name="Zhan W."/>
            <person name="Jiang J."/>
            <person name="Wang Q."/>
            <person name="Zhang B."/>
            <person name="Ji P."/>
            <person name="Sakyi L.B."/>
            <person name="Cui X."/>
            <person name="Yuan T."/>
            <person name="Jiang B."/>
            <person name="Yang W."/>
            <person name="Lam T.T.-Y."/>
            <person name="Chang Q."/>
            <person name="Ding S."/>
            <person name="Wang X."/>
            <person name="Zhu J."/>
            <person name="Ruan X."/>
            <person name="Zhao L."/>
            <person name="Wei J."/>
            <person name="Que T."/>
            <person name="Du C."/>
            <person name="Cheng J."/>
            <person name="Dai P."/>
            <person name="Han X."/>
            <person name="Huang E."/>
            <person name="Gao Y."/>
            <person name="Liu J."/>
            <person name="Shao H."/>
            <person name="Ye R."/>
            <person name="Li L."/>
            <person name="Wei W."/>
            <person name="Wang X."/>
            <person name="Wang C."/>
            <person name="Huo Q."/>
            <person name="Li W."/>
            <person name="Guo W."/>
            <person name="Chen H."/>
            <person name="Chen S."/>
            <person name="Zhou L."/>
            <person name="Zhou L."/>
            <person name="Ni X."/>
            <person name="Tian J."/>
            <person name="Zhou Y."/>
            <person name="Sheng Y."/>
            <person name="Liu T."/>
            <person name="Pan Y."/>
            <person name="Xia L."/>
            <person name="Li J."/>
            <person name="Zhao F."/>
            <person name="Cao W."/>
        </authorList>
    </citation>
    <scope>NUCLEOTIDE SEQUENCE</scope>
    <source>
        <strain evidence="2">Rsan-2018</strain>
        <tissue evidence="2">Larvae</tissue>
    </source>
</reference>
<name>A0A9D4SQG3_RHISA</name>
<comment type="caution">
    <text evidence="2">The sequence shown here is derived from an EMBL/GenBank/DDBJ whole genome shotgun (WGS) entry which is preliminary data.</text>
</comment>
<dbReference type="Proteomes" id="UP000821837">
    <property type="component" value="Unassembled WGS sequence"/>
</dbReference>
<dbReference type="EMBL" id="JABSTV010001253">
    <property type="protein sequence ID" value="KAH7943390.1"/>
    <property type="molecule type" value="Genomic_DNA"/>
</dbReference>
<dbReference type="VEuPathDB" id="VectorBase:RSAN_040019"/>